<keyword evidence="5 9" id="KW-0560">Oxidoreductase</keyword>
<dbReference type="AlphaFoldDB" id="A0A433WN40"/>
<dbReference type="GO" id="GO:0030604">
    <property type="term" value="F:1-deoxy-D-xylulose-5-phosphate reductoisomerase activity"/>
    <property type="evidence" value="ECO:0007669"/>
    <property type="project" value="UniProtKB-UniRule"/>
</dbReference>
<accession>A0A433WN40</accession>
<dbReference type="SUPFAM" id="SSF55347">
    <property type="entry name" value="Glyceraldehyde-3-phosphate dehydrogenase-like, C-terminal domain"/>
    <property type="match status" value="1"/>
</dbReference>
<dbReference type="OrthoDB" id="9806546at2"/>
<evidence type="ECO:0000313" key="11">
    <source>
        <dbReference type="Proteomes" id="UP000281028"/>
    </source>
</evidence>
<feature type="binding site" evidence="9">
    <location>
        <position position="39"/>
    </location>
    <ligand>
        <name>NADPH</name>
        <dbReference type="ChEBI" id="CHEBI:57783"/>
    </ligand>
</feature>
<evidence type="ECO:0000256" key="1">
    <source>
        <dbReference type="ARBA" id="ARBA00005094"/>
    </source>
</evidence>
<comment type="catalytic activity">
    <reaction evidence="8">
        <text>2-C-methyl-D-erythritol 4-phosphate + NADP(+) = 1-deoxy-D-xylulose 5-phosphate + NADPH + H(+)</text>
        <dbReference type="Rhea" id="RHEA:13717"/>
        <dbReference type="ChEBI" id="CHEBI:15378"/>
        <dbReference type="ChEBI" id="CHEBI:57783"/>
        <dbReference type="ChEBI" id="CHEBI:57792"/>
        <dbReference type="ChEBI" id="CHEBI:58262"/>
        <dbReference type="ChEBI" id="CHEBI:58349"/>
        <dbReference type="EC" id="1.1.1.267"/>
    </reaction>
    <physiologicalReaction direction="right-to-left" evidence="8">
        <dbReference type="Rhea" id="RHEA:13719"/>
    </physiologicalReaction>
</comment>
<feature type="binding site" evidence="9">
    <location>
        <position position="216"/>
    </location>
    <ligand>
        <name>1-deoxy-D-xylulose 5-phosphate</name>
        <dbReference type="ChEBI" id="CHEBI:57792"/>
    </ligand>
</feature>
<evidence type="ECO:0000256" key="8">
    <source>
        <dbReference type="ARBA" id="ARBA00048543"/>
    </source>
</evidence>
<protein>
    <recommendedName>
        <fullName evidence="9">1-deoxy-D-xylulose 5-phosphate reductoisomerase</fullName>
        <shortName evidence="9">DXP reductoisomerase</shortName>
        <ecNumber evidence="9">1.1.1.267</ecNumber>
    </recommendedName>
    <alternativeName>
        <fullName evidence="9">1-deoxyxylulose-5-phosphate reductoisomerase</fullName>
    </alternativeName>
    <alternativeName>
        <fullName evidence="9">2-C-methyl-D-erythritol 4-phosphate synthase</fullName>
    </alternativeName>
</protein>
<feature type="binding site" evidence="9">
    <location>
        <position position="14"/>
    </location>
    <ligand>
        <name>NADPH</name>
        <dbReference type="ChEBI" id="CHEBI:57783"/>
    </ligand>
</feature>
<feature type="binding site" evidence="9">
    <location>
        <position position="151"/>
    </location>
    <ligand>
        <name>Mn(2+)</name>
        <dbReference type="ChEBI" id="CHEBI:29035"/>
    </ligand>
</feature>
<dbReference type="InterPro" id="IPR003821">
    <property type="entry name" value="DXP_reductoisomerase"/>
</dbReference>
<dbReference type="EC" id="1.1.1.267" evidence="9"/>
<comment type="similarity">
    <text evidence="2 9">Belongs to the DXR family.</text>
</comment>
<feature type="binding site" evidence="9">
    <location>
        <position position="125"/>
    </location>
    <ligand>
        <name>NADPH</name>
        <dbReference type="ChEBI" id="CHEBI:57783"/>
    </ligand>
</feature>
<comment type="cofactor">
    <cofactor evidence="9">
        <name>Mg(2+)</name>
        <dbReference type="ChEBI" id="CHEBI:18420"/>
    </cofactor>
    <cofactor evidence="9">
        <name>Mn(2+)</name>
        <dbReference type="ChEBI" id="CHEBI:29035"/>
    </cofactor>
</comment>
<keyword evidence="4 9" id="KW-0521">NADP</keyword>
<feature type="binding site" evidence="9">
    <location>
        <position position="175"/>
    </location>
    <ligand>
        <name>1-deoxy-D-xylulose 5-phosphate</name>
        <dbReference type="ChEBI" id="CHEBI:57792"/>
    </ligand>
</feature>
<dbReference type="Pfam" id="PF02670">
    <property type="entry name" value="DXP_reductoisom"/>
    <property type="match status" value="1"/>
</dbReference>
<feature type="binding site" evidence="9">
    <location>
        <position position="151"/>
    </location>
    <ligand>
        <name>1-deoxy-D-xylulose 5-phosphate</name>
        <dbReference type="ChEBI" id="CHEBI:57792"/>
    </ligand>
</feature>
<comment type="caution">
    <text evidence="9">Lacks conserved residue(s) required for the propagation of feature annotation.</text>
</comment>
<dbReference type="InterPro" id="IPR013644">
    <property type="entry name" value="DXP_reductoisomerase_C"/>
</dbReference>
<evidence type="ECO:0000256" key="9">
    <source>
        <dbReference type="HAMAP-Rule" id="MF_00183"/>
    </source>
</evidence>
<evidence type="ECO:0000256" key="5">
    <source>
        <dbReference type="ARBA" id="ARBA00023002"/>
    </source>
</evidence>
<keyword evidence="11" id="KW-1185">Reference proteome</keyword>
<dbReference type="InterPro" id="IPR036169">
    <property type="entry name" value="DXPR_C_sf"/>
</dbReference>
<dbReference type="Pfam" id="PF08436">
    <property type="entry name" value="DXP_redisom_C"/>
    <property type="match status" value="1"/>
</dbReference>
<comment type="function">
    <text evidence="9">Catalyzes the NADPH-dependent rearrangement and reduction of 1-deoxy-D-xylulose-5-phosphate (DXP) to 2-C-methyl-D-erythritol 4-phosphate (MEP).</text>
</comment>
<feature type="binding site" evidence="9">
    <location>
        <position position="220"/>
    </location>
    <ligand>
        <name>Mn(2+)</name>
        <dbReference type="ChEBI" id="CHEBI:29035"/>
    </ligand>
</feature>
<name>A0A433WN40_9BACT</name>
<proteinExistence type="inferred from homology"/>
<dbReference type="SUPFAM" id="SSF69055">
    <property type="entry name" value="1-deoxy-D-xylulose-5-phosphate reductoisomerase, C-terminal domain"/>
    <property type="match status" value="1"/>
</dbReference>
<feature type="binding site" evidence="9">
    <location>
        <position position="124"/>
    </location>
    <ligand>
        <name>1-deoxy-D-xylulose 5-phosphate</name>
        <dbReference type="ChEBI" id="CHEBI:57792"/>
    </ligand>
</feature>
<dbReference type="EMBL" id="RIAR02000001">
    <property type="protein sequence ID" value="NSL87014.1"/>
    <property type="molecule type" value="Genomic_DNA"/>
</dbReference>
<dbReference type="Pfam" id="PF13288">
    <property type="entry name" value="DXPR_C"/>
    <property type="match status" value="1"/>
</dbReference>
<dbReference type="NCBIfam" id="TIGR00243">
    <property type="entry name" value="Dxr"/>
    <property type="match status" value="1"/>
</dbReference>
<dbReference type="GO" id="GO:0030145">
    <property type="term" value="F:manganese ion binding"/>
    <property type="evidence" value="ECO:0007669"/>
    <property type="project" value="TreeGrafter"/>
</dbReference>
<dbReference type="FunFam" id="3.40.50.720:FF:000045">
    <property type="entry name" value="1-deoxy-D-xylulose 5-phosphate reductoisomerase"/>
    <property type="match status" value="1"/>
</dbReference>
<evidence type="ECO:0000256" key="4">
    <source>
        <dbReference type="ARBA" id="ARBA00022857"/>
    </source>
</evidence>
<dbReference type="PANTHER" id="PTHR30525:SF0">
    <property type="entry name" value="1-DEOXY-D-XYLULOSE 5-PHOSPHATE REDUCTOISOMERASE, CHLOROPLASTIC"/>
    <property type="match status" value="1"/>
</dbReference>
<dbReference type="Proteomes" id="UP000281028">
    <property type="component" value="Unassembled WGS sequence"/>
</dbReference>
<dbReference type="InterPro" id="IPR026877">
    <property type="entry name" value="DXPR_C"/>
</dbReference>
<comment type="pathway">
    <text evidence="1 9">Isoprenoid biosynthesis; isopentenyl diphosphate biosynthesis via DXP pathway; isopentenyl diphosphate from 1-deoxy-D-xylulose 5-phosphate: step 1/6.</text>
</comment>
<feature type="binding site" evidence="9">
    <location>
        <position position="220"/>
    </location>
    <ligand>
        <name>1-deoxy-D-xylulose 5-phosphate</name>
        <dbReference type="ChEBI" id="CHEBI:57792"/>
    </ligand>
</feature>
<keyword evidence="7 9" id="KW-0414">Isoprene biosynthesis</keyword>
<feature type="binding site" evidence="9">
    <location>
        <position position="149"/>
    </location>
    <ligand>
        <name>Mn(2+)</name>
        <dbReference type="ChEBI" id="CHEBI:29035"/>
    </ligand>
</feature>
<evidence type="ECO:0000256" key="2">
    <source>
        <dbReference type="ARBA" id="ARBA00006825"/>
    </source>
</evidence>
<dbReference type="Gene3D" id="3.40.50.720">
    <property type="entry name" value="NAD(P)-binding Rossmann-like Domain"/>
    <property type="match status" value="1"/>
</dbReference>
<feature type="binding site" evidence="9">
    <location>
        <position position="123"/>
    </location>
    <ligand>
        <name>NADPH</name>
        <dbReference type="ChEBI" id="CHEBI:57783"/>
    </ligand>
</feature>
<feature type="binding site" evidence="9">
    <location>
        <position position="150"/>
    </location>
    <ligand>
        <name>1-deoxy-D-xylulose 5-phosphate</name>
        <dbReference type="ChEBI" id="CHEBI:57792"/>
    </ligand>
</feature>
<keyword evidence="6 9" id="KW-0464">Manganese</keyword>
<evidence type="ECO:0000256" key="7">
    <source>
        <dbReference type="ARBA" id="ARBA00023229"/>
    </source>
</evidence>
<feature type="binding site" evidence="9">
    <location>
        <position position="11"/>
    </location>
    <ligand>
        <name>NADPH</name>
        <dbReference type="ChEBI" id="CHEBI:57783"/>
    </ligand>
</feature>
<dbReference type="SUPFAM" id="SSF51735">
    <property type="entry name" value="NAD(P)-binding Rossmann-fold domains"/>
    <property type="match status" value="1"/>
</dbReference>
<feature type="binding site" evidence="9">
    <location>
        <position position="211"/>
    </location>
    <ligand>
        <name>1-deoxy-D-xylulose 5-phosphate</name>
        <dbReference type="ChEBI" id="CHEBI:57792"/>
    </ligand>
</feature>
<dbReference type="InterPro" id="IPR036291">
    <property type="entry name" value="NAD(P)-bd_dom_sf"/>
</dbReference>
<evidence type="ECO:0000313" key="10">
    <source>
        <dbReference type="EMBL" id="NSL87014.1"/>
    </source>
</evidence>
<feature type="binding site" evidence="9">
    <location>
        <position position="217"/>
    </location>
    <ligand>
        <name>1-deoxy-D-xylulose 5-phosphate</name>
        <dbReference type="ChEBI" id="CHEBI:57792"/>
    </ligand>
</feature>
<gene>
    <name evidence="9" type="primary">dxr</name>
    <name evidence="10" type="ORF">ECE50_009245</name>
</gene>
<dbReference type="PIRSF" id="PIRSF006205">
    <property type="entry name" value="Dxp_reductismrs"/>
    <property type="match status" value="1"/>
</dbReference>
<reference evidence="10" key="1">
    <citation type="submission" date="2020-05" db="EMBL/GenBank/DDBJ databases">
        <title>Chitinophaga laudate sp. nov., isolated from a tropical peat swamp.</title>
        <authorList>
            <person name="Goh C.B.S."/>
            <person name="Lee M.S."/>
            <person name="Parimannan S."/>
            <person name="Pasbakhsh P."/>
            <person name="Yule C.M."/>
            <person name="Rajandas H."/>
            <person name="Loke S."/>
            <person name="Croft L."/>
            <person name="Tan J.B.L."/>
        </authorList>
    </citation>
    <scope>NUCLEOTIDE SEQUENCE</scope>
    <source>
        <strain evidence="10">Mgbs1</strain>
    </source>
</reference>
<dbReference type="NCBIfam" id="NF009114">
    <property type="entry name" value="PRK12464.1"/>
    <property type="match status" value="1"/>
</dbReference>
<dbReference type="HAMAP" id="MF_00183">
    <property type="entry name" value="DXP_reductoisom"/>
    <property type="match status" value="1"/>
</dbReference>
<sequence length="382" mass="41647">MPIRVAIFGSTGSIGTQTLEVIRWHPGKFQVAILTAQQNADLLIEQALAFRPGIVVIGAEACYAYVRDALQPWNIRVLAGKTGLEEAAATDCYDIILTAIVGFAGLTSTLIAAGLKKNIALANKESLVVAGDLLTKTASENKVNILPVDSEHSAIYQCLQGENWKDISRVIVTASGGPFRGKKVPELIGVTSRDALRHPNWRMGAKISIDSASLMNKGLELIEARWLFDLSPSQLEVVVHHQSIVHSMVEFVDGSIKAQLGIPDMKLPIQYALAYPQRTAGKIAKLDIMQSFRWDFSPPDLDTFRNLALAKQALHTGGNVPCVLNAANEVAVENFLQGRIGFLEMSDIVEKTMIKIPFKDSLSLEEYIACDEEARRVAGSLI</sequence>
<dbReference type="GO" id="GO:0070402">
    <property type="term" value="F:NADPH binding"/>
    <property type="evidence" value="ECO:0007669"/>
    <property type="project" value="InterPro"/>
</dbReference>
<feature type="binding site" evidence="9">
    <location>
        <position position="13"/>
    </location>
    <ligand>
        <name>NADPH</name>
        <dbReference type="ChEBI" id="CHEBI:57783"/>
    </ligand>
</feature>
<feature type="binding site" evidence="9">
    <location>
        <position position="198"/>
    </location>
    <ligand>
        <name>1-deoxy-D-xylulose 5-phosphate</name>
        <dbReference type="ChEBI" id="CHEBI:57792"/>
    </ligand>
</feature>
<dbReference type="PANTHER" id="PTHR30525">
    <property type="entry name" value="1-DEOXY-D-XYLULOSE 5-PHOSPHATE REDUCTOISOMERASE"/>
    <property type="match status" value="1"/>
</dbReference>
<feature type="binding site" evidence="9">
    <location>
        <position position="12"/>
    </location>
    <ligand>
        <name>NADPH</name>
        <dbReference type="ChEBI" id="CHEBI:57783"/>
    </ligand>
</feature>
<evidence type="ECO:0000256" key="3">
    <source>
        <dbReference type="ARBA" id="ARBA00022723"/>
    </source>
</evidence>
<dbReference type="Gene3D" id="1.10.1740.10">
    <property type="match status" value="1"/>
</dbReference>
<dbReference type="GO" id="GO:0051484">
    <property type="term" value="P:isopentenyl diphosphate biosynthetic process, methylerythritol 4-phosphate pathway involved in terpenoid biosynthetic process"/>
    <property type="evidence" value="ECO:0007669"/>
    <property type="project" value="UniProtKB-ARBA"/>
</dbReference>
<keyword evidence="9" id="KW-0460">Magnesium</keyword>
<dbReference type="InterPro" id="IPR013512">
    <property type="entry name" value="DXP_reductoisomerase_N"/>
</dbReference>
<comment type="caution">
    <text evidence="10">The sequence shown here is derived from an EMBL/GenBank/DDBJ whole genome shotgun (WGS) entry which is preliminary data.</text>
</comment>
<keyword evidence="3 9" id="KW-0479">Metal-binding</keyword>
<feature type="binding site" evidence="9">
    <location>
        <position position="204"/>
    </location>
    <ligand>
        <name>NADPH</name>
        <dbReference type="ChEBI" id="CHEBI:57783"/>
    </ligand>
</feature>
<organism evidence="10 11">
    <name type="scientific">Chitinophaga solisilvae</name>
    <dbReference type="NCBI Taxonomy" id="1233460"/>
    <lineage>
        <taxon>Bacteria</taxon>
        <taxon>Pseudomonadati</taxon>
        <taxon>Bacteroidota</taxon>
        <taxon>Chitinophagia</taxon>
        <taxon>Chitinophagales</taxon>
        <taxon>Chitinophagaceae</taxon>
        <taxon>Chitinophaga</taxon>
    </lineage>
</organism>
<evidence type="ECO:0000256" key="6">
    <source>
        <dbReference type="ARBA" id="ARBA00023211"/>
    </source>
</evidence>